<accession>I4APK4</accession>
<dbReference type="GO" id="GO:0005829">
    <property type="term" value="C:cytosol"/>
    <property type="evidence" value="ECO:0007669"/>
    <property type="project" value="TreeGrafter"/>
</dbReference>
<evidence type="ECO:0000256" key="2">
    <source>
        <dbReference type="ARBA" id="ARBA00011974"/>
    </source>
</evidence>
<dbReference type="GO" id="GO:0008930">
    <property type="term" value="F:methylthioadenosine nucleosidase activity"/>
    <property type="evidence" value="ECO:0007669"/>
    <property type="project" value="InterPro"/>
</dbReference>
<evidence type="ECO:0000256" key="1">
    <source>
        <dbReference type="ARBA" id="ARBA00004945"/>
    </source>
</evidence>
<dbReference type="KEGG" id="fli:Fleli_3571"/>
<dbReference type="UniPathway" id="UPA00904">
    <property type="reaction ID" value="UER00871"/>
</dbReference>
<dbReference type="InterPro" id="IPR010049">
    <property type="entry name" value="MTA_SAH_Nsdase"/>
</dbReference>
<dbReference type="InterPro" id="IPR000845">
    <property type="entry name" value="Nucleoside_phosphorylase_d"/>
</dbReference>
<dbReference type="NCBIfam" id="NF004079">
    <property type="entry name" value="PRK05584.1"/>
    <property type="match status" value="1"/>
</dbReference>
<dbReference type="GO" id="GO:0019509">
    <property type="term" value="P:L-methionine salvage from methylthioadenosine"/>
    <property type="evidence" value="ECO:0007669"/>
    <property type="project" value="UniProtKB-UniPathway"/>
</dbReference>
<dbReference type="EC" id="3.2.2.9" evidence="2"/>
<dbReference type="RefSeq" id="WP_014799314.1">
    <property type="nucleotide sequence ID" value="NC_018018.1"/>
</dbReference>
<keyword evidence="6" id="KW-0732">Signal</keyword>
<dbReference type="PATRIC" id="fig|880071.3.peg.3577"/>
<evidence type="ECO:0000259" key="7">
    <source>
        <dbReference type="Pfam" id="PF01048"/>
    </source>
</evidence>
<comment type="pathway">
    <text evidence="1">Amino-acid biosynthesis; L-methionine biosynthesis via salvage pathway; S-methyl-5-thio-alpha-D-ribose 1-phosphate from S-methyl-5'-thioadenosine (hydrolase route): step 1/2.</text>
</comment>
<evidence type="ECO:0000256" key="4">
    <source>
        <dbReference type="ARBA" id="ARBA00022801"/>
    </source>
</evidence>
<dbReference type="eggNOG" id="COG0775">
    <property type="taxonomic scope" value="Bacteria"/>
</dbReference>
<dbReference type="PANTHER" id="PTHR46832:SF1">
    <property type="entry name" value="5'-METHYLTHIOADENOSINE_S-ADENOSYLHOMOCYSTEINE NUCLEOSIDASE"/>
    <property type="match status" value="1"/>
</dbReference>
<feature type="domain" description="Nucleoside phosphorylase" evidence="7">
    <location>
        <begin position="62"/>
        <end position="301"/>
    </location>
</feature>
<keyword evidence="3" id="KW-0028">Amino-acid biosynthesis</keyword>
<keyword evidence="5" id="KW-0486">Methionine biosynthesis</keyword>
<protein>
    <recommendedName>
        <fullName evidence="2">adenosylhomocysteine nucleosidase</fullName>
        <ecNumber evidence="2">3.2.2.9</ecNumber>
    </recommendedName>
</protein>
<dbReference type="InterPro" id="IPR035994">
    <property type="entry name" value="Nucleoside_phosphorylase_sf"/>
</dbReference>
<dbReference type="GO" id="GO:0019284">
    <property type="term" value="P:L-methionine salvage from S-adenosylmethionine"/>
    <property type="evidence" value="ECO:0007669"/>
    <property type="project" value="TreeGrafter"/>
</dbReference>
<evidence type="ECO:0000313" key="8">
    <source>
        <dbReference type="EMBL" id="AFM05889.1"/>
    </source>
</evidence>
<dbReference type="Pfam" id="PF01048">
    <property type="entry name" value="PNP_UDP_1"/>
    <property type="match status" value="1"/>
</dbReference>
<proteinExistence type="predicted"/>
<dbReference type="AlphaFoldDB" id="I4APK4"/>
<feature type="chain" id="PRO_5003686157" description="adenosylhomocysteine nucleosidase" evidence="6">
    <location>
        <begin position="27"/>
        <end position="315"/>
    </location>
</feature>
<dbReference type="PANTHER" id="PTHR46832">
    <property type="entry name" value="5'-METHYLTHIOADENOSINE/S-ADENOSYLHOMOCYSTEINE NUCLEOSIDASE"/>
    <property type="match status" value="1"/>
</dbReference>
<sequence precursor="true">MNKFVSAIAFVTLCSLFSIISFVSLAQTASDIEGKVEDSKKNELSARQKQELNNPNRKPFTAVIGAMQVEVDLFKLKVHPKRDTVIMGITFTVGKMRTRDVVVVKSGIGKVNSAMTAALLLEHFNPSEVIFTGIAGGIDSTLLPGDIVVGERAAQHDFGQLTTEGITVWQTFDYDETSNPLYFPCDSLLIAKTHEAGEKARIKFIRTYDAKRKPTVNTGTIVTGDVFVASTQFKNRLEKEFKAKAVEMEGGAVAQICYQQGVPFVVIRSISDTADENAAKLYKKFLKVASFNAAHLVSELIFLLEEEDKKMSKEK</sequence>
<dbReference type="GO" id="GO:0008782">
    <property type="term" value="F:adenosylhomocysteine nucleosidase activity"/>
    <property type="evidence" value="ECO:0007669"/>
    <property type="project" value="UniProtKB-EC"/>
</dbReference>
<dbReference type="EMBL" id="CP003345">
    <property type="protein sequence ID" value="AFM05889.1"/>
    <property type="molecule type" value="Genomic_DNA"/>
</dbReference>
<dbReference type="HOGENOM" id="CLU_031248_2_0_10"/>
<name>I4APK4_BERLS</name>
<keyword evidence="4" id="KW-0378">Hydrolase</keyword>
<evidence type="ECO:0000313" key="9">
    <source>
        <dbReference type="Proteomes" id="UP000006054"/>
    </source>
</evidence>
<dbReference type="CDD" id="cd09008">
    <property type="entry name" value="MTAN"/>
    <property type="match status" value="1"/>
</dbReference>
<evidence type="ECO:0000256" key="6">
    <source>
        <dbReference type="SAM" id="SignalP"/>
    </source>
</evidence>
<feature type="signal peptide" evidence="6">
    <location>
        <begin position="1"/>
        <end position="26"/>
    </location>
</feature>
<reference evidence="9" key="1">
    <citation type="submission" date="2012-06" db="EMBL/GenBank/DDBJ databases">
        <title>The complete genome of Flexibacter litoralis DSM 6794.</title>
        <authorList>
            <person name="Lucas S."/>
            <person name="Copeland A."/>
            <person name="Lapidus A."/>
            <person name="Glavina del Rio T."/>
            <person name="Dalin E."/>
            <person name="Tice H."/>
            <person name="Bruce D."/>
            <person name="Goodwin L."/>
            <person name="Pitluck S."/>
            <person name="Peters L."/>
            <person name="Ovchinnikova G."/>
            <person name="Lu M."/>
            <person name="Kyrpides N."/>
            <person name="Mavromatis K."/>
            <person name="Ivanova N."/>
            <person name="Brettin T."/>
            <person name="Detter J.C."/>
            <person name="Han C."/>
            <person name="Larimer F."/>
            <person name="Land M."/>
            <person name="Hauser L."/>
            <person name="Markowitz V."/>
            <person name="Cheng J.-F."/>
            <person name="Hugenholtz P."/>
            <person name="Woyke T."/>
            <person name="Wu D."/>
            <person name="Spring S."/>
            <person name="Lang E."/>
            <person name="Kopitz M."/>
            <person name="Brambilla E."/>
            <person name="Klenk H.-P."/>
            <person name="Eisen J.A."/>
        </authorList>
    </citation>
    <scope>NUCLEOTIDE SEQUENCE [LARGE SCALE GENOMIC DNA]</scope>
    <source>
        <strain evidence="9">ATCC 23117 / DSM 6794 / NBRC 15988 / NCIMB 1366 / Sio-4</strain>
    </source>
</reference>
<keyword evidence="9" id="KW-1185">Reference proteome</keyword>
<dbReference type="OrthoDB" id="9792278at2"/>
<dbReference type="STRING" id="880071.Fleli_3571"/>
<dbReference type="Gene3D" id="3.40.50.1580">
    <property type="entry name" value="Nucleoside phosphorylase domain"/>
    <property type="match status" value="1"/>
</dbReference>
<dbReference type="SUPFAM" id="SSF53167">
    <property type="entry name" value="Purine and uridine phosphorylases"/>
    <property type="match status" value="1"/>
</dbReference>
<dbReference type="Proteomes" id="UP000006054">
    <property type="component" value="Chromosome"/>
</dbReference>
<dbReference type="NCBIfam" id="TIGR01704">
    <property type="entry name" value="MTA_SAH-Nsdase"/>
    <property type="match status" value="1"/>
</dbReference>
<organism evidence="8 9">
    <name type="scientific">Bernardetia litoralis (strain ATCC 23117 / DSM 6794 / NBRC 15988 / NCIMB 1366 / Fx l1 / Sio-4)</name>
    <name type="common">Flexibacter litoralis</name>
    <dbReference type="NCBI Taxonomy" id="880071"/>
    <lineage>
        <taxon>Bacteria</taxon>
        <taxon>Pseudomonadati</taxon>
        <taxon>Bacteroidota</taxon>
        <taxon>Cytophagia</taxon>
        <taxon>Cytophagales</taxon>
        <taxon>Bernardetiaceae</taxon>
        <taxon>Bernardetia</taxon>
    </lineage>
</organism>
<evidence type="ECO:0000256" key="5">
    <source>
        <dbReference type="ARBA" id="ARBA00023167"/>
    </source>
</evidence>
<evidence type="ECO:0000256" key="3">
    <source>
        <dbReference type="ARBA" id="ARBA00022605"/>
    </source>
</evidence>
<gene>
    <name evidence="8" type="ordered locus">Fleli_3571</name>
</gene>
<dbReference type="GO" id="GO:0009164">
    <property type="term" value="P:nucleoside catabolic process"/>
    <property type="evidence" value="ECO:0007669"/>
    <property type="project" value="InterPro"/>
</dbReference>